<dbReference type="InterPro" id="IPR027124">
    <property type="entry name" value="Swc5/CFDP1/2"/>
</dbReference>
<dbReference type="Pfam" id="PF07572">
    <property type="entry name" value="BCNT"/>
    <property type="match status" value="1"/>
</dbReference>
<evidence type="ECO:0000256" key="4">
    <source>
        <dbReference type="SAM" id="MobiDB-lite"/>
    </source>
</evidence>
<protein>
    <recommendedName>
        <fullName evidence="2">SWR1-complex protein 5</fullName>
    </recommendedName>
</protein>
<dbReference type="GO" id="GO:0000812">
    <property type="term" value="C:Swr1 complex"/>
    <property type="evidence" value="ECO:0007669"/>
    <property type="project" value="TreeGrafter"/>
</dbReference>
<dbReference type="GeneID" id="66115566"/>
<feature type="compositionally biased region" description="Acidic residues" evidence="4">
    <location>
        <begin position="70"/>
        <end position="80"/>
    </location>
</feature>
<dbReference type="PROSITE" id="PS51279">
    <property type="entry name" value="BCNT_C"/>
    <property type="match status" value="1"/>
</dbReference>
<keyword evidence="7" id="KW-1185">Reference proteome</keyword>
<dbReference type="PANTHER" id="PTHR48407:SF1">
    <property type="entry name" value="CRANIOFACIAL DEVELOPMENT PROTEIN 1"/>
    <property type="match status" value="1"/>
</dbReference>
<comment type="caution">
    <text evidence="6">The sequence shown here is derived from an EMBL/GenBank/DDBJ whole genome shotgun (WGS) entry which is preliminary data.</text>
</comment>
<dbReference type="Proteomes" id="UP000790833">
    <property type="component" value="Unassembled WGS sequence"/>
</dbReference>
<evidence type="ECO:0000259" key="5">
    <source>
        <dbReference type="PROSITE" id="PS51279"/>
    </source>
</evidence>
<evidence type="ECO:0000256" key="2">
    <source>
        <dbReference type="ARBA" id="ARBA00019138"/>
    </source>
</evidence>
<feature type="compositionally biased region" description="Basic and acidic residues" evidence="4">
    <location>
        <begin position="54"/>
        <end position="69"/>
    </location>
</feature>
<evidence type="ECO:0000313" key="6">
    <source>
        <dbReference type="EMBL" id="KAG7195807.1"/>
    </source>
</evidence>
<dbReference type="AlphaFoldDB" id="A0A9P7VDQ5"/>
<proteinExistence type="inferred from homology"/>
<organism evidence="6 7">
    <name type="scientific">Scheffersomyces spartinae</name>
    <dbReference type="NCBI Taxonomy" id="45513"/>
    <lineage>
        <taxon>Eukaryota</taxon>
        <taxon>Fungi</taxon>
        <taxon>Dikarya</taxon>
        <taxon>Ascomycota</taxon>
        <taxon>Saccharomycotina</taxon>
        <taxon>Pichiomycetes</taxon>
        <taxon>Debaryomycetaceae</taxon>
        <taxon>Scheffersomyces</taxon>
    </lineage>
</organism>
<sequence>MAARKTKSAVKSAATKKSAHKKDITEEDGSTIVEPANGEVNKMKNTEEQNEEIVIERENNEEKGEKVEQEAEEDEEDSDYDPNAVQESDSEGESDEDKSEYSKIESASVSQVRTRFQRQLDAGGSGDGSGSLVANNSKLDLDSIFATLNDKTISDEWKRMVTNVDTEKSKGIRGTLSSLTSIKEPLQELQQQSQTLEKDKIRIETTYTFAGKIITESKLVDADSAEARVYQNSTDLINKSSSESMKGRRSFIPVIRTIPGESEPVALRIKLKRPSLIDKFLDTYLNKKLKLSTLEKSRLDWASFVDKKQIQDELRVANKAGYLDKQDFLHRVEWKRDEQYKKAKELDRQQKLKEEQSH</sequence>
<evidence type="ECO:0000313" key="7">
    <source>
        <dbReference type="Proteomes" id="UP000790833"/>
    </source>
</evidence>
<reference evidence="6" key="1">
    <citation type="submission" date="2021-03" db="EMBL/GenBank/DDBJ databases">
        <authorList>
            <person name="Palmer J.M."/>
        </authorList>
    </citation>
    <scope>NUCLEOTIDE SEQUENCE</scope>
    <source>
        <strain evidence="6">ARV_011</strain>
    </source>
</reference>
<gene>
    <name evidence="6" type="primary">SWC5</name>
    <name evidence="6" type="ORF">KQ657_002192</name>
</gene>
<comment type="function">
    <text evidence="3">Component of the SWR1 complex which mediates the ATP-dependent exchange of histone H2A for the H2A variant HZT1 leading to transcriptional regulation of selected genes by chromatin remodeling. Involved in chromosome stability.</text>
</comment>
<comment type="similarity">
    <text evidence="1">Belongs to the SWC5 family.</text>
</comment>
<dbReference type="OrthoDB" id="445677at2759"/>
<dbReference type="InterPro" id="IPR011421">
    <property type="entry name" value="BCNT-C"/>
</dbReference>
<feature type="compositionally biased region" description="Acidic residues" evidence="4">
    <location>
        <begin position="88"/>
        <end position="98"/>
    </location>
</feature>
<feature type="region of interest" description="Disordered" evidence="4">
    <location>
        <begin position="1"/>
        <end position="110"/>
    </location>
</feature>
<feature type="domain" description="BCNT-C" evidence="5">
    <location>
        <begin position="271"/>
        <end position="350"/>
    </location>
</feature>
<dbReference type="PANTHER" id="PTHR48407">
    <property type="entry name" value="CRANIOFACIAL DEVELOPMENT PROTEIN 1"/>
    <property type="match status" value="1"/>
</dbReference>
<dbReference type="RefSeq" id="XP_043051352.1">
    <property type="nucleotide sequence ID" value="XM_043192964.1"/>
</dbReference>
<dbReference type="EMBL" id="JAHMUF010000002">
    <property type="protein sequence ID" value="KAG7195807.1"/>
    <property type="molecule type" value="Genomic_DNA"/>
</dbReference>
<name>A0A9P7VDQ5_9ASCO</name>
<evidence type="ECO:0000256" key="1">
    <source>
        <dbReference type="ARBA" id="ARBA00010465"/>
    </source>
</evidence>
<evidence type="ECO:0000256" key="3">
    <source>
        <dbReference type="ARBA" id="ARBA00025222"/>
    </source>
</evidence>
<accession>A0A9P7VDQ5</accession>